<comment type="caution">
    <text evidence="1">The sequence shown here is derived from an EMBL/GenBank/DDBJ whole genome shotgun (WGS) entry which is preliminary data.</text>
</comment>
<organism evidence="1 2">
    <name type="scientific">Alkaliphilus flagellatus</name>
    <dbReference type="NCBI Taxonomy" id="2841507"/>
    <lineage>
        <taxon>Bacteria</taxon>
        <taxon>Bacillati</taxon>
        <taxon>Bacillota</taxon>
        <taxon>Clostridia</taxon>
        <taxon>Peptostreptococcales</taxon>
        <taxon>Natronincolaceae</taxon>
        <taxon>Alkaliphilus</taxon>
    </lineage>
</organism>
<name>A0ABS6FY81_9FIRM</name>
<evidence type="ECO:0000313" key="2">
    <source>
        <dbReference type="Proteomes" id="UP000779508"/>
    </source>
</evidence>
<keyword evidence="2" id="KW-1185">Reference proteome</keyword>
<evidence type="ECO:0000313" key="1">
    <source>
        <dbReference type="EMBL" id="MBU5674861.1"/>
    </source>
</evidence>
<protein>
    <submittedName>
        <fullName evidence="1">DUF2877 domain-containing protein</fullName>
    </submittedName>
</protein>
<gene>
    <name evidence="1" type="ORF">KQI88_00335</name>
</gene>
<dbReference type="RefSeq" id="WP_216414380.1">
    <property type="nucleotide sequence ID" value="NZ_JAHLQK010000001.1"/>
</dbReference>
<sequence>MKVLEGKKASKQILELLSPGFYRIHSKFKNGINIEICGKLGFIGMGNTNIPPIGVSLKSDGDNDFTDIGIDHLYWNEKLNRFESSEIIIDLSNIDVIDNRLSGNLNMITLNNLEKIIEIVDSDIVTGFGKTIGYLSSIEDDFVKDLCLKFRCLNPIEIENILKKWIGRGIGLTPSGDDFLQGILYINEMVPILGIEFIEILKNLINIGEYTTDISNNYFQCALCKMYSSTLIYLQDAISIGDSKAIKKFIDELLEFGNTSGSDILAGILTGINYALRYHI</sequence>
<dbReference type="Proteomes" id="UP000779508">
    <property type="component" value="Unassembled WGS sequence"/>
</dbReference>
<dbReference type="Pfam" id="PF11392">
    <property type="entry name" value="AllH"/>
    <property type="match status" value="1"/>
</dbReference>
<accession>A0ABS6FY81</accession>
<dbReference type="EMBL" id="JAHLQK010000001">
    <property type="protein sequence ID" value="MBU5674861.1"/>
    <property type="molecule type" value="Genomic_DNA"/>
</dbReference>
<proteinExistence type="predicted"/>
<dbReference type="InterPro" id="IPR021530">
    <property type="entry name" value="AllH-like"/>
</dbReference>
<reference evidence="1 2" key="1">
    <citation type="submission" date="2021-06" db="EMBL/GenBank/DDBJ databases">
        <authorList>
            <person name="Sun Q."/>
            <person name="Li D."/>
        </authorList>
    </citation>
    <scope>NUCLEOTIDE SEQUENCE [LARGE SCALE GENOMIC DNA]</scope>
    <source>
        <strain evidence="1 2">MSJ-5</strain>
    </source>
</reference>